<dbReference type="GO" id="GO:0008124">
    <property type="term" value="F:4-alpha-hydroxytetrahydrobiopterin dehydratase activity"/>
    <property type="evidence" value="ECO:0007669"/>
    <property type="project" value="UniProtKB-EC"/>
</dbReference>
<reference evidence="7" key="1">
    <citation type="submission" date="2023-03" db="EMBL/GenBank/DDBJ databases">
        <title>Near-Complete genome sequence of Lipomyces tetrasporous NRRL Y-64009, an oleaginous yeast capable of growing on lignocellulosic hydrolysates.</title>
        <authorList>
            <consortium name="Lawrence Berkeley National Laboratory"/>
            <person name="Jagtap S.S."/>
            <person name="Liu J.-J."/>
            <person name="Walukiewicz H.E."/>
            <person name="Pangilinan J."/>
            <person name="Lipzen A."/>
            <person name="Ahrendt S."/>
            <person name="Koriabine M."/>
            <person name="Cobaugh K."/>
            <person name="Salamov A."/>
            <person name="Yoshinaga Y."/>
            <person name="Ng V."/>
            <person name="Daum C."/>
            <person name="Grigoriev I.V."/>
            <person name="Slininger P.J."/>
            <person name="Dien B.S."/>
            <person name="Jin Y.-S."/>
            <person name="Rao C.V."/>
        </authorList>
    </citation>
    <scope>NUCLEOTIDE SEQUENCE</scope>
    <source>
        <strain evidence="7">NRRL Y-64009</strain>
    </source>
</reference>
<comment type="catalytic activity">
    <reaction evidence="1">
        <text>(4aS,6R)-4a-hydroxy-L-erythro-5,6,7,8-tetrahydrobiopterin = (6R)-L-erythro-6,7-dihydrobiopterin + H2O</text>
        <dbReference type="Rhea" id="RHEA:11920"/>
        <dbReference type="ChEBI" id="CHEBI:15377"/>
        <dbReference type="ChEBI" id="CHEBI:15642"/>
        <dbReference type="ChEBI" id="CHEBI:43120"/>
        <dbReference type="EC" id="4.2.1.96"/>
    </reaction>
</comment>
<evidence type="ECO:0000256" key="6">
    <source>
        <dbReference type="SAM" id="MobiDB-lite"/>
    </source>
</evidence>
<feature type="region of interest" description="Disordered" evidence="6">
    <location>
        <begin position="1"/>
        <end position="64"/>
    </location>
</feature>
<feature type="region of interest" description="Disordered" evidence="6">
    <location>
        <begin position="189"/>
        <end position="212"/>
    </location>
</feature>
<keyword evidence="4" id="KW-0456">Lyase</keyword>
<dbReference type="SUPFAM" id="SSF55248">
    <property type="entry name" value="PCD-like"/>
    <property type="match status" value="1"/>
</dbReference>
<feature type="region of interest" description="Disordered" evidence="6">
    <location>
        <begin position="83"/>
        <end position="107"/>
    </location>
</feature>
<dbReference type="RefSeq" id="XP_056046538.1">
    <property type="nucleotide sequence ID" value="XM_056189119.1"/>
</dbReference>
<comment type="similarity">
    <text evidence="2">Belongs to the pterin-4-alpha-carbinolamine dehydratase family.</text>
</comment>
<evidence type="ECO:0000256" key="5">
    <source>
        <dbReference type="ARBA" id="ARBA00030497"/>
    </source>
</evidence>
<dbReference type="GeneID" id="80884285"/>
<feature type="compositionally biased region" description="Polar residues" evidence="6">
    <location>
        <begin position="233"/>
        <end position="243"/>
    </location>
</feature>
<comment type="caution">
    <text evidence="7">The sequence shown here is derived from an EMBL/GenBank/DDBJ whole genome shotgun (WGS) entry which is preliminary data.</text>
</comment>
<protein>
    <recommendedName>
        <fullName evidence="3">4a-hydroxytetrahydrobiopterin dehydratase</fullName>
        <ecNumber evidence="3">4.2.1.96</ecNumber>
    </recommendedName>
    <alternativeName>
        <fullName evidence="5">4-alpha-hydroxy-tetrahydropterin dehydratase</fullName>
    </alternativeName>
</protein>
<evidence type="ECO:0000313" key="8">
    <source>
        <dbReference type="Proteomes" id="UP001217417"/>
    </source>
</evidence>
<dbReference type="GO" id="GO:0006729">
    <property type="term" value="P:tetrahydrobiopterin biosynthetic process"/>
    <property type="evidence" value="ECO:0007669"/>
    <property type="project" value="InterPro"/>
</dbReference>
<evidence type="ECO:0000256" key="1">
    <source>
        <dbReference type="ARBA" id="ARBA00001554"/>
    </source>
</evidence>
<dbReference type="EMBL" id="JARPMG010000002">
    <property type="protein sequence ID" value="KAJ8103088.1"/>
    <property type="molecule type" value="Genomic_DNA"/>
</dbReference>
<feature type="compositionally biased region" description="Basic and acidic residues" evidence="6">
    <location>
        <begin position="1"/>
        <end position="16"/>
    </location>
</feature>
<dbReference type="EC" id="4.2.1.96" evidence="3"/>
<feature type="compositionally biased region" description="Low complexity" evidence="6">
    <location>
        <begin position="54"/>
        <end position="64"/>
    </location>
</feature>
<feature type="region of interest" description="Disordered" evidence="6">
    <location>
        <begin position="229"/>
        <end position="270"/>
    </location>
</feature>
<dbReference type="Proteomes" id="UP001217417">
    <property type="component" value="Unassembled WGS sequence"/>
</dbReference>
<dbReference type="Gene3D" id="3.30.1360.20">
    <property type="entry name" value="Transcriptional coactivator/pterin dehydratase"/>
    <property type="match status" value="1"/>
</dbReference>
<name>A0AAD7VV34_9ASCO</name>
<organism evidence="7 8">
    <name type="scientific">Lipomyces tetrasporus</name>
    <dbReference type="NCBI Taxonomy" id="54092"/>
    <lineage>
        <taxon>Eukaryota</taxon>
        <taxon>Fungi</taxon>
        <taxon>Dikarya</taxon>
        <taxon>Ascomycota</taxon>
        <taxon>Saccharomycotina</taxon>
        <taxon>Lipomycetes</taxon>
        <taxon>Lipomycetales</taxon>
        <taxon>Lipomycetaceae</taxon>
        <taxon>Lipomyces</taxon>
    </lineage>
</organism>
<dbReference type="InterPro" id="IPR001533">
    <property type="entry name" value="Pterin_deHydtase"/>
</dbReference>
<dbReference type="PANTHER" id="PTHR12599">
    <property type="entry name" value="PTERIN-4-ALPHA-CARBINOLAMINE DEHYDRATASE"/>
    <property type="match status" value="1"/>
</dbReference>
<evidence type="ECO:0000256" key="4">
    <source>
        <dbReference type="ARBA" id="ARBA00023239"/>
    </source>
</evidence>
<accession>A0AAD7VV34</accession>
<proteinExistence type="inferred from homology"/>
<dbReference type="InterPro" id="IPR036428">
    <property type="entry name" value="PCD_sf"/>
</dbReference>
<dbReference type="AlphaFoldDB" id="A0AAD7VV34"/>
<dbReference type="PANTHER" id="PTHR12599:SF0">
    <property type="entry name" value="PTERIN-4-ALPHA-CARBINOLAMINE DEHYDRATASE"/>
    <property type="match status" value="1"/>
</dbReference>
<evidence type="ECO:0000256" key="3">
    <source>
        <dbReference type="ARBA" id="ARBA00013252"/>
    </source>
</evidence>
<feature type="compositionally biased region" description="Polar residues" evidence="6">
    <location>
        <begin position="38"/>
        <end position="50"/>
    </location>
</feature>
<keyword evidence="8" id="KW-1185">Reference proteome</keyword>
<evidence type="ECO:0000313" key="7">
    <source>
        <dbReference type="EMBL" id="KAJ8103088.1"/>
    </source>
</evidence>
<gene>
    <name evidence="7" type="ORF">POJ06DRAFT_265948</name>
</gene>
<dbReference type="Pfam" id="PF01329">
    <property type="entry name" value="Pterin_4a"/>
    <property type="match status" value="1"/>
</dbReference>
<feature type="compositionally biased region" description="Low complexity" evidence="6">
    <location>
        <begin position="98"/>
        <end position="107"/>
    </location>
</feature>
<sequence>MRQDRLPALASKEDNAHASSGTGDAKHGPADHGGEASVHTTAESGSLSRESTTTHESPATTTTTTMMIEAPAAALGPLTTLARPWTPIAGKPPQEAAGGSTSTGTTTTSIDKTFRFDTFEDAFMFMTRIAFYASQVNHHPRMFNFWNRVRLTLSSYDSVRKTRVVSLADVEMGVFAEKVYASVVDRRRNGDERGGASVGPDEGADNDDNGRTTKLSDILAEELIRRGSDSYAMLNSTPRQGQTRPEKSQNHKKATLDAMKSIKRKDKKKE</sequence>
<feature type="compositionally biased region" description="Basic and acidic residues" evidence="6">
    <location>
        <begin position="24"/>
        <end position="34"/>
    </location>
</feature>
<feature type="compositionally biased region" description="Basic residues" evidence="6">
    <location>
        <begin position="261"/>
        <end position="270"/>
    </location>
</feature>
<evidence type="ECO:0000256" key="2">
    <source>
        <dbReference type="ARBA" id="ARBA00006472"/>
    </source>
</evidence>